<feature type="domain" description="HAMP" evidence="14">
    <location>
        <begin position="195"/>
        <end position="246"/>
    </location>
</feature>
<dbReference type="eggNOG" id="COG2205">
    <property type="taxonomic scope" value="Bacteria"/>
</dbReference>
<evidence type="ECO:0000259" key="13">
    <source>
        <dbReference type="PROSITE" id="PS50109"/>
    </source>
</evidence>
<evidence type="ECO:0000256" key="6">
    <source>
        <dbReference type="ARBA" id="ARBA00022692"/>
    </source>
</evidence>
<dbReference type="InterPro" id="IPR003661">
    <property type="entry name" value="HisK_dim/P_dom"/>
</dbReference>
<evidence type="ECO:0000313" key="16">
    <source>
        <dbReference type="Proteomes" id="UP000012046"/>
    </source>
</evidence>
<evidence type="ECO:0000256" key="3">
    <source>
        <dbReference type="ARBA" id="ARBA00012438"/>
    </source>
</evidence>
<keyword evidence="8 15" id="KW-0418">Kinase</keyword>
<dbReference type="PROSITE" id="PS50885">
    <property type="entry name" value="HAMP"/>
    <property type="match status" value="1"/>
</dbReference>
<keyword evidence="10 12" id="KW-1133">Transmembrane helix</keyword>
<evidence type="ECO:0000256" key="1">
    <source>
        <dbReference type="ARBA" id="ARBA00000085"/>
    </source>
</evidence>
<evidence type="ECO:0000256" key="2">
    <source>
        <dbReference type="ARBA" id="ARBA00004141"/>
    </source>
</evidence>
<comment type="caution">
    <text evidence="15">The sequence shown here is derived from an EMBL/GenBank/DDBJ whole genome shotgun (WGS) entry which is preliminary data.</text>
</comment>
<dbReference type="InterPro" id="IPR003660">
    <property type="entry name" value="HAMP_dom"/>
</dbReference>
<evidence type="ECO:0000256" key="10">
    <source>
        <dbReference type="ARBA" id="ARBA00022989"/>
    </source>
</evidence>
<name>H3ZI58_9ALTE</name>
<dbReference type="Pfam" id="PF02518">
    <property type="entry name" value="HATPase_c"/>
    <property type="match status" value="1"/>
</dbReference>
<accession>H3ZI58</accession>
<dbReference type="SMART" id="SM00387">
    <property type="entry name" value="HATPase_c"/>
    <property type="match status" value="1"/>
</dbReference>
<dbReference type="GO" id="GO:0005524">
    <property type="term" value="F:ATP binding"/>
    <property type="evidence" value="ECO:0007669"/>
    <property type="project" value="UniProtKB-KW"/>
</dbReference>
<dbReference type="PANTHER" id="PTHR45436:SF14">
    <property type="entry name" value="SENSOR PROTEIN QSEC"/>
    <property type="match status" value="1"/>
</dbReference>
<dbReference type="InterPro" id="IPR036097">
    <property type="entry name" value="HisK_dim/P_sf"/>
</dbReference>
<evidence type="ECO:0000256" key="7">
    <source>
        <dbReference type="ARBA" id="ARBA00022741"/>
    </source>
</evidence>
<dbReference type="InterPro" id="IPR003594">
    <property type="entry name" value="HATPase_dom"/>
</dbReference>
<dbReference type="EMBL" id="AHTH01000049">
    <property type="protein sequence ID" value="EHR39700.1"/>
    <property type="molecule type" value="Genomic_DNA"/>
</dbReference>
<feature type="domain" description="Histidine kinase" evidence="13">
    <location>
        <begin position="254"/>
        <end position="447"/>
    </location>
</feature>
<dbReference type="SMART" id="SM00388">
    <property type="entry name" value="HisKA"/>
    <property type="match status" value="1"/>
</dbReference>
<proteinExistence type="predicted"/>
<dbReference type="PATRIC" id="fig|1129374.4.peg.3037"/>
<comment type="catalytic activity">
    <reaction evidence="1">
        <text>ATP + protein L-histidine = ADP + protein N-phospho-L-histidine.</text>
        <dbReference type="EC" id="2.7.13.3"/>
    </reaction>
</comment>
<dbReference type="PROSITE" id="PS50109">
    <property type="entry name" value="HIS_KIN"/>
    <property type="match status" value="1"/>
</dbReference>
<dbReference type="Pfam" id="PF00512">
    <property type="entry name" value="HisKA"/>
    <property type="match status" value="1"/>
</dbReference>
<keyword evidence="9" id="KW-0067">ATP-binding</keyword>
<keyword evidence="5" id="KW-0808">Transferase</keyword>
<dbReference type="EC" id="2.7.13.3" evidence="3"/>
<dbReference type="InterPro" id="IPR036890">
    <property type="entry name" value="HATPase_C_sf"/>
</dbReference>
<reference evidence="15 16" key="1">
    <citation type="journal article" date="2012" name="J. Bacteriol.">
        <title>Genome Sequence of Extracellular-Protease-Producing Alishewanella jeotgali Isolated from Traditional Korean Fermented Seafood.</title>
        <authorList>
            <person name="Jung J."/>
            <person name="Chun J."/>
            <person name="Park W."/>
        </authorList>
    </citation>
    <scope>NUCLEOTIDE SEQUENCE [LARGE SCALE GENOMIC DNA]</scope>
    <source>
        <strain evidence="15 16">KCTC 22429</strain>
    </source>
</reference>
<keyword evidence="11" id="KW-0902">Two-component regulatory system</keyword>
<dbReference type="SUPFAM" id="SSF55874">
    <property type="entry name" value="ATPase domain of HSP90 chaperone/DNA topoisomerase II/histidine kinase"/>
    <property type="match status" value="1"/>
</dbReference>
<protein>
    <recommendedName>
        <fullName evidence="3">histidine kinase</fullName>
        <ecNumber evidence="3">2.7.13.3</ecNumber>
    </recommendedName>
</protein>
<dbReference type="GO" id="GO:0000155">
    <property type="term" value="F:phosphorelay sensor kinase activity"/>
    <property type="evidence" value="ECO:0007669"/>
    <property type="project" value="InterPro"/>
</dbReference>
<dbReference type="SUPFAM" id="SSF47384">
    <property type="entry name" value="Homodimeric domain of signal transducing histidine kinase"/>
    <property type="match status" value="1"/>
</dbReference>
<organism evidence="15 16">
    <name type="scientific">Alishewanella jeotgali KCTC 22429</name>
    <dbReference type="NCBI Taxonomy" id="1129374"/>
    <lineage>
        <taxon>Bacteria</taxon>
        <taxon>Pseudomonadati</taxon>
        <taxon>Pseudomonadota</taxon>
        <taxon>Gammaproteobacteria</taxon>
        <taxon>Alteromonadales</taxon>
        <taxon>Alteromonadaceae</taxon>
        <taxon>Alishewanella</taxon>
    </lineage>
</organism>
<evidence type="ECO:0000256" key="4">
    <source>
        <dbReference type="ARBA" id="ARBA00022553"/>
    </source>
</evidence>
<keyword evidence="7" id="KW-0547">Nucleotide-binding</keyword>
<sequence>MKPLSIQSRLVLLLNLLVIAVLSLTGYISYQQSLHEIDEVFDAQLAQSARLTAGVLKANPTLLQQETPVLIPVAHLDELVKGQAELSERFLTGYKYESNIAIQIWRDEQQLILHTANLQQPMRPVRKTGFSEYHTENGDLWINFTLRLDELGVQIVSSQREAVREELSYSIALTQIRPVLFLILPLSLLTLYLVRRGLKPLKQLQQQLTHTKPEQLKPIVSPMPAELTQVVTAINQLLEAIEQHMQREKRFIADASHELRTPLSIISLHAQNLAQTALNAEQDAAVTAIKQGSERMSHLTNQLLALARLEHPKLALRSQPLADLLEASLHQVAPALLQKVIWQLADLDACRAAGYQVQADTTLLQVALRNLFENAAKYAPADTEVVLRLEPGLNNKIVLTIQNQCLVAVDNDVLGQRFYRAPVHQDLTGSGLGLSIVKRITELHHLGFNCAFSGHTFRAQIIITLANNQS</sequence>
<keyword evidence="12" id="KW-0472">Membrane</keyword>
<evidence type="ECO:0000256" key="5">
    <source>
        <dbReference type="ARBA" id="ARBA00022679"/>
    </source>
</evidence>
<dbReference type="CDD" id="cd00082">
    <property type="entry name" value="HisKA"/>
    <property type="match status" value="1"/>
</dbReference>
<keyword evidence="4" id="KW-0597">Phosphoprotein</keyword>
<dbReference type="PANTHER" id="PTHR45436">
    <property type="entry name" value="SENSOR HISTIDINE KINASE YKOH"/>
    <property type="match status" value="1"/>
</dbReference>
<dbReference type="Gene3D" id="1.10.287.130">
    <property type="match status" value="1"/>
</dbReference>
<dbReference type="Gene3D" id="1.20.5.1040">
    <property type="entry name" value="Sensor protein qsec"/>
    <property type="match status" value="1"/>
</dbReference>
<dbReference type="GO" id="GO:0005886">
    <property type="term" value="C:plasma membrane"/>
    <property type="evidence" value="ECO:0007669"/>
    <property type="project" value="TreeGrafter"/>
</dbReference>
<feature type="transmembrane region" description="Helical" evidence="12">
    <location>
        <begin position="12"/>
        <end position="30"/>
    </location>
</feature>
<evidence type="ECO:0000256" key="11">
    <source>
        <dbReference type="ARBA" id="ARBA00023012"/>
    </source>
</evidence>
<evidence type="ECO:0000256" key="9">
    <source>
        <dbReference type="ARBA" id="ARBA00022840"/>
    </source>
</evidence>
<dbReference type="Proteomes" id="UP000012046">
    <property type="component" value="Unassembled WGS sequence"/>
</dbReference>
<dbReference type="InterPro" id="IPR005467">
    <property type="entry name" value="His_kinase_dom"/>
</dbReference>
<dbReference type="AlphaFoldDB" id="H3ZI58"/>
<keyword evidence="16" id="KW-1185">Reference proteome</keyword>
<evidence type="ECO:0000259" key="14">
    <source>
        <dbReference type="PROSITE" id="PS50885"/>
    </source>
</evidence>
<evidence type="ECO:0000313" key="15">
    <source>
        <dbReference type="EMBL" id="EHR39700.1"/>
    </source>
</evidence>
<dbReference type="InterPro" id="IPR050428">
    <property type="entry name" value="TCS_sensor_his_kinase"/>
</dbReference>
<dbReference type="RefSeq" id="WP_008951613.1">
    <property type="nucleotide sequence ID" value="NZ_AHTH01000049.1"/>
</dbReference>
<evidence type="ECO:0000256" key="8">
    <source>
        <dbReference type="ARBA" id="ARBA00022777"/>
    </source>
</evidence>
<evidence type="ECO:0000256" key="12">
    <source>
        <dbReference type="SAM" id="Phobius"/>
    </source>
</evidence>
<comment type="subcellular location">
    <subcellularLocation>
        <location evidence="2">Membrane</location>
        <topology evidence="2">Multi-pass membrane protein</topology>
    </subcellularLocation>
</comment>
<keyword evidence="6 12" id="KW-0812">Transmembrane</keyword>
<dbReference type="Gene3D" id="3.30.565.10">
    <property type="entry name" value="Histidine kinase-like ATPase, C-terminal domain"/>
    <property type="match status" value="1"/>
</dbReference>
<gene>
    <name evidence="15" type="ORF">AJE_15344</name>
</gene>
<dbReference type="STRING" id="1129374.AJE_15344"/>